<sequence length="86" mass="10089">MPYYNDQQLVTTVGTFKEYANGYFTFKLENGDLIDFEQINKNVLAEFDLKSNSLKSKAFEITYKEILDDTDDEDFIVFKIDKLILL</sequence>
<keyword evidence="2" id="KW-1185">Reference proteome</keyword>
<dbReference type="OrthoDB" id="1451875at2"/>
<evidence type="ECO:0000313" key="2">
    <source>
        <dbReference type="Proteomes" id="UP000323136"/>
    </source>
</evidence>
<dbReference type="RefSeq" id="WP_148869689.1">
    <property type="nucleotide sequence ID" value="NZ_VNIA01000002.1"/>
</dbReference>
<reference evidence="1 2" key="1">
    <citation type="submission" date="2019-07" db="EMBL/GenBank/DDBJ databases">
        <title>Genomic Encyclopedia of Type Strains, Phase IV (KMG-IV): sequencing the most valuable type-strain genomes for metagenomic binning, comparative biology and taxonomic classification.</title>
        <authorList>
            <person name="Goeker M."/>
        </authorList>
    </citation>
    <scope>NUCLEOTIDE SEQUENCE [LARGE SCALE GENOMIC DNA]</scope>
    <source>
        <strain evidence="1 2">DSM 18961</strain>
    </source>
</reference>
<protein>
    <submittedName>
        <fullName evidence="1">Uncharacterized protein</fullName>
    </submittedName>
</protein>
<name>A0A5S5DSY5_9FLAO</name>
<dbReference type="AlphaFoldDB" id="A0A5S5DSY5"/>
<dbReference type="Proteomes" id="UP000323136">
    <property type="component" value="Unassembled WGS sequence"/>
</dbReference>
<gene>
    <name evidence="1" type="ORF">C7447_102203</name>
</gene>
<accession>A0A5S5DSY5</accession>
<evidence type="ECO:0000313" key="1">
    <source>
        <dbReference type="EMBL" id="TYP98885.1"/>
    </source>
</evidence>
<organism evidence="1 2">
    <name type="scientific">Tenacibaculum adriaticum</name>
    <dbReference type="NCBI Taxonomy" id="413713"/>
    <lineage>
        <taxon>Bacteria</taxon>
        <taxon>Pseudomonadati</taxon>
        <taxon>Bacteroidota</taxon>
        <taxon>Flavobacteriia</taxon>
        <taxon>Flavobacteriales</taxon>
        <taxon>Flavobacteriaceae</taxon>
        <taxon>Tenacibaculum</taxon>
    </lineage>
</organism>
<comment type="caution">
    <text evidence="1">The sequence shown here is derived from an EMBL/GenBank/DDBJ whole genome shotgun (WGS) entry which is preliminary data.</text>
</comment>
<proteinExistence type="predicted"/>
<dbReference type="EMBL" id="VNIA01000002">
    <property type="protein sequence ID" value="TYP98885.1"/>
    <property type="molecule type" value="Genomic_DNA"/>
</dbReference>